<comment type="caution">
    <text evidence="10">The sequence shown here is derived from an EMBL/GenBank/DDBJ whole genome shotgun (WGS) entry which is preliminary data.</text>
</comment>
<evidence type="ECO:0000259" key="8">
    <source>
        <dbReference type="Pfam" id="PF00924"/>
    </source>
</evidence>
<dbReference type="SUPFAM" id="SSF82689">
    <property type="entry name" value="Mechanosensitive channel protein MscS (YggB), C-terminal domain"/>
    <property type="match status" value="1"/>
</dbReference>
<comment type="similarity">
    <text evidence="2">Belongs to the MscS (TC 1.A.23) family.</text>
</comment>
<accession>A0ABR7INK0</accession>
<dbReference type="PANTHER" id="PTHR30221">
    <property type="entry name" value="SMALL-CONDUCTANCE MECHANOSENSITIVE CHANNEL"/>
    <property type="match status" value="1"/>
</dbReference>
<dbReference type="Pfam" id="PF21082">
    <property type="entry name" value="MS_channel_3rd"/>
    <property type="match status" value="1"/>
</dbReference>
<evidence type="ECO:0000256" key="3">
    <source>
        <dbReference type="ARBA" id="ARBA00022475"/>
    </source>
</evidence>
<evidence type="ECO:0000256" key="2">
    <source>
        <dbReference type="ARBA" id="ARBA00008017"/>
    </source>
</evidence>
<feature type="transmembrane region" description="Helical" evidence="7">
    <location>
        <begin position="60"/>
        <end position="82"/>
    </location>
</feature>
<sequence>MQWNWEQIGAAALDFIIKYGGKLLLCLIIFIIGRIILKFLLKITNVAIKKTTVSEQAIKFVQAIIKVAFYIFIALAVLSIFGVPTTQFVALFSAVGLALSLAIKETLANFAQGVIMMFSKPFQIGDYIEANGVEGTVKKIELVYTRLITPDNKNIMIPNGELTSAKIINYSAEPVRRLDLTFSIGYDDNIDEAKQLIKTIVSNHPLALKDPEPFFGVLEQGPSSIDITSRVWVKTENYWNLHFDLQEQIKKCFDEHNINIPYQQMDIHILDKKAN</sequence>
<keyword evidence="6 7" id="KW-0472">Membrane</keyword>
<dbReference type="Pfam" id="PF00924">
    <property type="entry name" value="MS_channel_2nd"/>
    <property type="match status" value="1"/>
</dbReference>
<evidence type="ECO:0000256" key="5">
    <source>
        <dbReference type="ARBA" id="ARBA00022989"/>
    </source>
</evidence>
<evidence type="ECO:0000259" key="9">
    <source>
        <dbReference type="Pfam" id="PF21082"/>
    </source>
</evidence>
<protein>
    <submittedName>
        <fullName evidence="10">Mechanosensitive ion channel family protein</fullName>
    </submittedName>
</protein>
<dbReference type="InterPro" id="IPR045275">
    <property type="entry name" value="MscS_archaea/bacteria_type"/>
</dbReference>
<dbReference type="InterPro" id="IPR006686">
    <property type="entry name" value="MscS_channel_CS"/>
</dbReference>
<dbReference type="InterPro" id="IPR006685">
    <property type="entry name" value="MscS_channel_2nd"/>
</dbReference>
<dbReference type="SUPFAM" id="SSF50182">
    <property type="entry name" value="Sm-like ribonucleoproteins"/>
    <property type="match status" value="1"/>
</dbReference>
<keyword evidence="3" id="KW-1003">Cell membrane</keyword>
<dbReference type="InterPro" id="IPR010920">
    <property type="entry name" value="LSM_dom_sf"/>
</dbReference>
<feature type="transmembrane region" description="Helical" evidence="7">
    <location>
        <begin position="20"/>
        <end position="40"/>
    </location>
</feature>
<proteinExistence type="inferred from homology"/>
<feature type="domain" description="Mechanosensitive ion channel MscS C-terminal" evidence="9">
    <location>
        <begin position="179"/>
        <end position="260"/>
    </location>
</feature>
<evidence type="ECO:0000313" key="11">
    <source>
        <dbReference type="Proteomes" id="UP000649151"/>
    </source>
</evidence>
<dbReference type="InterPro" id="IPR011066">
    <property type="entry name" value="MscS_channel_C_sf"/>
</dbReference>
<dbReference type="PROSITE" id="PS01246">
    <property type="entry name" value="UPF0003"/>
    <property type="match status" value="1"/>
</dbReference>
<dbReference type="Gene3D" id="2.30.30.60">
    <property type="match status" value="1"/>
</dbReference>
<dbReference type="Gene3D" id="3.30.70.100">
    <property type="match status" value="1"/>
</dbReference>
<evidence type="ECO:0000256" key="4">
    <source>
        <dbReference type="ARBA" id="ARBA00022692"/>
    </source>
</evidence>
<evidence type="ECO:0000256" key="6">
    <source>
        <dbReference type="ARBA" id="ARBA00023136"/>
    </source>
</evidence>
<dbReference type="SUPFAM" id="SSF82861">
    <property type="entry name" value="Mechanosensitive channel protein MscS (YggB), transmembrane region"/>
    <property type="match status" value="1"/>
</dbReference>
<evidence type="ECO:0000256" key="1">
    <source>
        <dbReference type="ARBA" id="ARBA00004651"/>
    </source>
</evidence>
<name>A0ABR7INK0_9CLOT</name>
<dbReference type="InterPro" id="IPR049278">
    <property type="entry name" value="MS_channel_C"/>
</dbReference>
<dbReference type="EMBL" id="JACOQK010000001">
    <property type="protein sequence ID" value="MBC5786706.1"/>
    <property type="molecule type" value="Genomic_DNA"/>
</dbReference>
<dbReference type="RefSeq" id="WP_069989181.1">
    <property type="nucleotide sequence ID" value="NZ_JACOQK010000001.1"/>
</dbReference>
<evidence type="ECO:0000313" key="10">
    <source>
        <dbReference type="EMBL" id="MBC5786706.1"/>
    </source>
</evidence>
<dbReference type="PANTHER" id="PTHR30221:SF1">
    <property type="entry name" value="SMALL-CONDUCTANCE MECHANOSENSITIVE CHANNEL"/>
    <property type="match status" value="1"/>
</dbReference>
<dbReference type="InterPro" id="IPR023408">
    <property type="entry name" value="MscS_beta-dom_sf"/>
</dbReference>
<reference evidence="10 11" key="1">
    <citation type="submission" date="2020-08" db="EMBL/GenBank/DDBJ databases">
        <title>Genome public.</title>
        <authorList>
            <person name="Liu C."/>
            <person name="Sun Q."/>
        </authorList>
    </citation>
    <scope>NUCLEOTIDE SEQUENCE [LARGE SCALE GENOMIC DNA]</scope>
    <source>
        <strain evidence="10 11">NSJ-27</strain>
    </source>
</reference>
<keyword evidence="5 7" id="KW-1133">Transmembrane helix</keyword>
<comment type="subcellular location">
    <subcellularLocation>
        <location evidence="1">Cell membrane</location>
        <topology evidence="1">Multi-pass membrane protein</topology>
    </subcellularLocation>
</comment>
<gene>
    <name evidence="10" type="ORF">H8Z77_01515</name>
</gene>
<dbReference type="Proteomes" id="UP000649151">
    <property type="component" value="Unassembled WGS sequence"/>
</dbReference>
<feature type="domain" description="Mechanosensitive ion channel MscS" evidence="8">
    <location>
        <begin position="106"/>
        <end position="171"/>
    </location>
</feature>
<keyword evidence="11" id="KW-1185">Reference proteome</keyword>
<keyword evidence="4 7" id="KW-0812">Transmembrane</keyword>
<dbReference type="Gene3D" id="1.10.287.1260">
    <property type="match status" value="1"/>
</dbReference>
<dbReference type="InterPro" id="IPR011014">
    <property type="entry name" value="MscS_channel_TM-2"/>
</dbReference>
<evidence type="ECO:0000256" key="7">
    <source>
        <dbReference type="SAM" id="Phobius"/>
    </source>
</evidence>
<organism evidence="10 11">
    <name type="scientific">Clostridium facile</name>
    <dbReference type="NCBI Taxonomy" id="2763035"/>
    <lineage>
        <taxon>Bacteria</taxon>
        <taxon>Bacillati</taxon>
        <taxon>Bacillota</taxon>
        <taxon>Clostridia</taxon>
        <taxon>Eubacteriales</taxon>
        <taxon>Clostridiaceae</taxon>
        <taxon>Clostridium</taxon>
    </lineage>
</organism>